<evidence type="ECO:0000256" key="3">
    <source>
        <dbReference type="SAM" id="MobiDB-lite"/>
    </source>
</evidence>
<gene>
    <name evidence="5" type="primary">PACS1_1</name>
    <name evidence="5" type="ORF">OS493_005543</name>
</gene>
<accession>A0A9W9YSJ6</accession>
<evidence type="ECO:0000313" key="5">
    <source>
        <dbReference type="EMBL" id="KAJ7365436.1"/>
    </source>
</evidence>
<protein>
    <submittedName>
        <fullName evidence="5">Phosphofurin acidic cluster sorting protein 1</fullName>
    </submittedName>
</protein>
<evidence type="ECO:0000256" key="2">
    <source>
        <dbReference type="ARBA" id="ARBA00022553"/>
    </source>
</evidence>
<dbReference type="PANTHER" id="PTHR13280">
    <property type="entry name" value="PHOSPHOFURIN ACIDIC CLUSTER SORTING PROTEIN"/>
    <property type="match status" value="1"/>
</dbReference>
<comment type="caution">
    <text evidence="5">The sequence shown here is derived from an EMBL/GenBank/DDBJ whole genome shotgun (WGS) entry which is preliminary data.</text>
</comment>
<keyword evidence="2" id="KW-0597">Phosphoprotein</keyword>
<evidence type="ECO:0000256" key="1">
    <source>
        <dbReference type="ARBA" id="ARBA00008590"/>
    </source>
</evidence>
<feature type="region of interest" description="Disordered" evidence="3">
    <location>
        <begin position="1"/>
        <end position="23"/>
    </location>
</feature>
<keyword evidence="6" id="KW-1185">Reference proteome</keyword>
<evidence type="ECO:0000313" key="6">
    <source>
        <dbReference type="Proteomes" id="UP001163046"/>
    </source>
</evidence>
<dbReference type="Pfam" id="PF25332">
    <property type="entry name" value="C2_PACS_N"/>
    <property type="match status" value="1"/>
</dbReference>
<organism evidence="5 6">
    <name type="scientific">Desmophyllum pertusum</name>
    <dbReference type="NCBI Taxonomy" id="174260"/>
    <lineage>
        <taxon>Eukaryota</taxon>
        <taxon>Metazoa</taxon>
        <taxon>Cnidaria</taxon>
        <taxon>Anthozoa</taxon>
        <taxon>Hexacorallia</taxon>
        <taxon>Scleractinia</taxon>
        <taxon>Caryophylliina</taxon>
        <taxon>Caryophylliidae</taxon>
        <taxon>Desmophyllum</taxon>
    </lineage>
</organism>
<feature type="compositionally biased region" description="Acidic residues" evidence="3">
    <location>
        <begin position="174"/>
        <end position="185"/>
    </location>
</feature>
<feature type="compositionally biased region" description="Polar residues" evidence="3">
    <location>
        <begin position="334"/>
        <end position="345"/>
    </location>
</feature>
<dbReference type="Proteomes" id="UP001163046">
    <property type="component" value="Unassembled WGS sequence"/>
</dbReference>
<comment type="similarity">
    <text evidence="1">Belongs to the PACS family.</text>
</comment>
<dbReference type="InterPro" id="IPR019381">
    <property type="entry name" value="PACS1/2_C"/>
</dbReference>
<dbReference type="PANTHER" id="PTHR13280:SF17">
    <property type="entry name" value="KRUEPPEL TARGET AT 95D, ISOFORM A"/>
    <property type="match status" value="1"/>
</dbReference>
<dbReference type="GO" id="GO:0072659">
    <property type="term" value="P:protein localization to plasma membrane"/>
    <property type="evidence" value="ECO:0007669"/>
    <property type="project" value="TreeGrafter"/>
</dbReference>
<evidence type="ECO:0000259" key="4">
    <source>
        <dbReference type="Pfam" id="PF25332"/>
    </source>
</evidence>
<reference evidence="5" key="1">
    <citation type="submission" date="2023-01" db="EMBL/GenBank/DDBJ databases">
        <title>Genome assembly of the deep-sea coral Lophelia pertusa.</title>
        <authorList>
            <person name="Herrera S."/>
            <person name="Cordes E."/>
        </authorList>
    </citation>
    <scope>NUCLEOTIDE SEQUENCE</scope>
    <source>
        <strain evidence="5">USNM1676648</strain>
        <tissue evidence="5">Polyp</tissue>
    </source>
</reference>
<feature type="region of interest" description="Disordered" evidence="3">
    <location>
        <begin position="162"/>
        <end position="199"/>
    </location>
</feature>
<dbReference type="EMBL" id="MU827303">
    <property type="protein sequence ID" value="KAJ7365436.1"/>
    <property type="molecule type" value="Genomic_DNA"/>
</dbReference>
<name>A0A9W9YSJ6_9CNID</name>
<dbReference type="OrthoDB" id="28829at2759"/>
<feature type="compositionally biased region" description="Basic and acidic residues" evidence="3">
    <location>
        <begin position="362"/>
        <end position="380"/>
    </location>
</feature>
<sequence>MRSAQHGGHRGIRRDVSTASTPQRPVPMKLFATWEVERTSPNCVPRLCTLTLTRLELLKPLEPSLTEVIISVSMQSSRRILRSNGIVLPSSVSTLFEKSWKQPSIMLQRRKKYKNRTILGFKTLAVGLVNMGQVLQHSVDNQLKLYTKGSLVPVAQPAVETDRLTGSTVRGDGEENSSDDDDDFSLSDQEGSDSGGDAHQKNFKQKFIALLKKFKVPEEDLENEMGTYGQDIDISPPENEAADDFLFPDDLEDLDSDAKNDFLEDTISIVSTPKPSLRPYFDPRSSNENVRNHSAVIDEEDIRRSPQVFLQVEQSEDSQPDHDMDALSPPSDGDNLSDSTNNSDAMSGGGLDDTPSVRRSVSLKDKKNCRVRDFDEKEKQ</sequence>
<feature type="domain" description="Phosphofurin acidic cluster sorting protein 1/2 N-terminal C2" evidence="4">
    <location>
        <begin position="26"/>
        <end position="152"/>
    </location>
</feature>
<feature type="region of interest" description="Disordered" evidence="3">
    <location>
        <begin position="272"/>
        <end position="380"/>
    </location>
</feature>
<proteinExistence type="inferred from homology"/>
<dbReference type="InterPro" id="IPR057541">
    <property type="entry name" value="PACS1/2_N"/>
</dbReference>
<dbReference type="AlphaFoldDB" id="A0A9W9YSJ6"/>